<dbReference type="InterPro" id="IPR050270">
    <property type="entry name" value="DegV_domain_contain"/>
</dbReference>
<dbReference type="InterPro" id="IPR036117">
    <property type="entry name" value="DhaL_dom_sf"/>
</dbReference>
<dbReference type="EMBL" id="VLNY01000002">
    <property type="protein sequence ID" value="KAA0024248.1"/>
    <property type="molecule type" value="Genomic_DNA"/>
</dbReference>
<dbReference type="RefSeq" id="WP_149429408.1">
    <property type="nucleotide sequence ID" value="NZ_VLNY01000002.1"/>
</dbReference>
<dbReference type="InterPro" id="IPR004007">
    <property type="entry name" value="DhaL_dom"/>
</dbReference>
<accession>A0A5A7SDL9</accession>
<evidence type="ECO:0000313" key="3">
    <source>
        <dbReference type="Proteomes" id="UP000322244"/>
    </source>
</evidence>
<feature type="domain" description="DhaL" evidence="1">
    <location>
        <begin position="11"/>
        <end position="203"/>
    </location>
</feature>
<organism evidence="2 3">
    <name type="scientific">Antrihabitans cavernicola</name>
    <dbReference type="NCBI Taxonomy" id="2495913"/>
    <lineage>
        <taxon>Bacteria</taxon>
        <taxon>Bacillati</taxon>
        <taxon>Actinomycetota</taxon>
        <taxon>Actinomycetes</taxon>
        <taxon>Mycobacteriales</taxon>
        <taxon>Nocardiaceae</taxon>
        <taxon>Antrihabitans</taxon>
    </lineage>
</organism>
<name>A0A5A7SDL9_9NOCA</name>
<dbReference type="Pfam" id="PF02734">
    <property type="entry name" value="Dak2"/>
    <property type="match status" value="1"/>
</dbReference>
<dbReference type="NCBIfam" id="TIGR03599">
    <property type="entry name" value="YloV"/>
    <property type="match status" value="1"/>
</dbReference>
<evidence type="ECO:0000259" key="1">
    <source>
        <dbReference type="PROSITE" id="PS51480"/>
    </source>
</evidence>
<dbReference type="SMART" id="SM01120">
    <property type="entry name" value="Dak2"/>
    <property type="match status" value="1"/>
</dbReference>
<dbReference type="AlphaFoldDB" id="A0A5A7SDL9"/>
<proteinExistence type="predicted"/>
<comment type="caution">
    <text evidence="2">The sequence shown here is derived from an EMBL/GenBank/DDBJ whole genome shotgun (WGS) entry which is preliminary data.</text>
</comment>
<protein>
    <submittedName>
        <fullName evidence="2">DAK2 domain-containing protein</fullName>
    </submittedName>
</protein>
<reference evidence="2 3" key="1">
    <citation type="submission" date="2019-07" db="EMBL/GenBank/DDBJ databases">
        <title>Rhodococcus cavernicolus sp. nov., isolated from a cave.</title>
        <authorList>
            <person name="Lee S.D."/>
        </authorList>
    </citation>
    <scope>NUCLEOTIDE SEQUENCE [LARGE SCALE GENOMIC DNA]</scope>
    <source>
        <strain evidence="2 3">C1-24</strain>
    </source>
</reference>
<gene>
    <name evidence="2" type="ORF">FOY51_06855</name>
</gene>
<dbReference type="InterPro" id="IPR019986">
    <property type="entry name" value="YloV-like"/>
</dbReference>
<dbReference type="SUPFAM" id="SSF101473">
    <property type="entry name" value="DhaL-like"/>
    <property type="match status" value="1"/>
</dbReference>
<dbReference type="Gene3D" id="1.25.40.340">
    <property type="match status" value="1"/>
</dbReference>
<sequence length="537" mass="55545">MLEVLEAVDGDALQRWGQACVDRLTLRCDEINNLNVFPIPDSDTGTNLLFTMRAAMDSVTRNTGDSASAHEVAMAMSRGATTGARGNSGIILSQVMRGLAVSSADGPFTAATLRASLELAAGLVRNAVSVPVEGTIMTVLDCAAYAAGRCAEDASISEVARAAADAAAEALAATTDQLDVLRDAGVVDAGGLGLVVMLDVLVGVISGREPERTFARSEPSRDVRPTPTLASEQYEVMYLVADSDDERIAELRTRLGAIGDSVIIVGDGDGGWSVHVHCADAGAAVEAGLTAGALSRVRINCFALDAASHQVVEVTHSGIADRAILAVAEGDGAAALFESEGVIVLRCDEPISAIQLLAAIRNVAHREVLVLPNGALSAHELVAVSVAARDANHEVVLLPSSSMVQALAAIAVHDPQRIAVDDAFAMSECASATRWGSLRIADERALTLVGTCEPGDGLGLIGREVVVIEKDAEYAGTQLLDRVLGSGGELVTMLVGGNAPTELIDHLASHVAQHHPGVDVMIYPGGQLGDLVQLGVE</sequence>
<dbReference type="InterPro" id="IPR033470">
    <property type="entry name" value="FakA-like_C"/>
</dbReference>
<dbReference type="Pfam" id="PF21645">
    <property type="entry name" value="FakA-like_M"/>
    <property type="match status" value="1"/>
</dbReference>
<evidence type="ECO:0000313" key="2">
    <source>
        <dbReference type="EMBL" id="KAA0024248.1"/>
    </source>
</evidence>
<dbReference type="InterPro" id="IPR048394">
    <property type="entry name" value="FakA-like_M"/>
</dbReference>
<dbReference type="SMART" id="SM01121">
    <property type="entry name" value="Dak1_2"/>
    <property type="match status" value="1"/>
</dbReference>
<dbReference type="GO" id="GO:0004371">
    <property type="term" value="F:glycerone kinase activity"/>
    <property type="evidence" value="ECO:0007669"/>
    <property type="project" value="InterPro"/>
</dbReference>
<dbReference type="PROSITE" id="PS51480">
    <property type="entry name" value="DHAL"/>
    <property type="match status" value="1"/>
</dbReference>
<dbReference type="OrthoDB" id="9760324at2"/>
<dbReference type="PANTHER" id="PTHR33434:SF4">
    <property type="entry name" value="PHOSPHATASE PROTEIN"/>
    <property type="match status" value="1"/>
</dbReference>
<dbReference type="Proteomes" id="UP000322244">
    <property type="component" value="Unassembled WGS sequence"/>
</dbReference>
<dbReference type="GO" id="GO:0006071">
    <property type="term" value="P:glycerol metabolic process"/>
    <property type="evidence" value="ECO:0007669"/>
    <property type="project" value="InterPro"/>
</dbReference>
<dbReference type="PANTHER" id="PTHR33434">
    <property type="entry name" value="DEGV DOMAIN-CONTAINING PROTEIN DR_1986-RELATED"/>
    <property type="match status" value="1"/>
</dbReference>
<dbReference type="Pfam" id="PF13684">
    <property type="entry name" value="FakA-like_C"/>
    <property type="match status" value="1"/>
</dbReference>
<keyword evidence="3" id="KW-1185">Reference proteome</keyword>